<dbReference type="Proteomes" id="UP000779507">
    <property type="component" value="Unassembled WGS sequence"/>
</dbReference>
<evidence type="ECO:0000313" key="1">
    <source>
        <dbReference type="EMBL" id="NRT19591.1"/>
    </source>
</evidence>
<reference evidence="1 2" key="1">
    <citation type="submission" date="2020-05" db="EMBL/GenBank/DDBJ databases">
        <title>Genomic Encyclopedia of Type Strains, Phase IV (KMG-V): Genome sequencing to study the core and pangenomes of soil and plant-associated prokaryotes.</title>
        <authorList>
            <person name="Whitman W."/>
        </authorList>
    </citation>
    <scope>NUCLEOTIDE SEQUENCE [LARGE SCALE GENOMIC DNA]</scope>
    <source>
        <strain evidence="1 2">9A</strain>
    </source>
</reference>
<sequence length="54" mass="5514">MRGVINGLLISAFTGALTGAVATWLDREQAARDAYAAGARHVDNDLVVSTAGGL</sequence>
<proteinExistence type="predicted"/>
<protein>
    <recommendedName>
        <fullName evidence="3">YtxH domain-containing protein</fullName>
    </recommendedName>
</protein>
<dbReference type="RefSeq" id="WP_173810308.1">
    <property type="nucleotide sequence ID" value="NZ_JABSNP010000010.1"/>
</dbReference>
<comment type="caution">
    <text evidence="1">The sequence shown here is derived from an EMBL/GenBank/DDBJ whole genome shotgun (WGS) entry which is preliminary data.</text>
</comment>
<evidence type="ECO:0000313" key="2">
    <source>
        <dbReference type="Proteomes" id="UP000779507"/>
    </source>
</evidence>
<gene>
    <name evidence="1" type="ORF">HNP98_002423</name>
</gene>
<organism evidence="1 2">
    <name type="scientific">Hymenobacter caeli</name>
    <dbReference type="NCBI Taxonomy" id="2735894"/>
    <lineage>
        <taxon>Bacteria</taxon>
        <taxon>Pseudomonadati</taxon>
        <taxon>Bacteroidota</taxon>
        <taxon>Cytophagia</taxon>
        <taxon>Cytophagales</taxon>
        <taxon>Hymenobacteraceae</taxon>
        <taxon>Hymenobacter</taxon>
    </lineage>
</organism>
<dbReference type="EMBL" id="JABSNP010000010">
    <property type="protein sequence ID" value="NRT19591.1"/>
    <property type="molecule type" value="Genomic_DNA"/>
</dbReference>
<accession>A0ABX2FQY7</accession>
<evidence type="ECO:0008006" key="3">
    <source>
        <dbReference type="Google" id="ProtNLM"/>
    </source>
</evidence>
<name>A0ABX2FQY7_9BACT</name>
<keyword evidence="2" id="KW-1185">Reference proteome</keyword>